<feature type="domain" description="VWFA" evidence="3">
    <location>
        <begin position="140"/>
        <end position="305"/>
    </location>
</feature>
<dbReference type="InterPro" id="IPR036465">
    <property type="entry name" value="vWFA_dom_sf"/>
</dbReference>
<dbReference type="SMART" id="SM00327">
    <property type="entry name" value="VWA"/>
    <property type="match status" value="9"/>
</dbReference>
<dbReference type="PANTHER" id="PTHR24020">
    <property type="entry name" value="COLLAGEN ALPHA"/>
    <property type="match status" value="1"/>
</dbReference>
<gene>
    <name evidence="5" type="primary">LOC117656025</name>
</gene>
<dbReference type="PRINTS" id="PR00453">
    <property type="entry name" value="VWFADOMAIN"/>
</dbReference>
<evidence type="ECO:0000259" key="3">
    <source>
        <dbReference type="PROSITE" id="PS50234"/>
    </source>
</evidence>
<feature type="region of interest" description="Disordered" evidence="2">
    <location>
        <begin position="1513"/>
        <end position="1722"/>
    </location>
</feature>
<proteinExistence type="predicted"/>
<dbReference type="Proteomes" id="UP001652622">
    <property type="component" value="Unplaced"/>
</dbReference>
<dbReference type="Pfam" id="PF01391">
    <property type="entry name" value="Collagen"/>
    <property type="match status" value="2"/>
</dbReference>
<dbReference type="GeneID" id="117656025"/>
<feature type="domain" description="VWFA" evidence="3">
    <location>
        <begin position="346"/>
        <end position="522"/>
    </location>
</feature>
<dbReference type="InterPro" id="IPR050525">
    <property type="entry name" value="ECM_Assembly_Org"/>
</dbReference>
<dbReference type="Gene3D" id="3.40.50.410">
    <property type="entry name" value="von Willebrand factor, type A domain"/>
    <property type="match status" value="8"/>
</dbReference>
<dbReference type="SUPFAM" id="SSF53300">
    <property type="entry name" value="vWA-like"/>
    <property type="match status" value="9"/>
</dbReference>
<evidence type="ECO:0000256" key="1">
    <source>
        <dbReference type="ARBA" id="ARBA00022889"/>
    </source>
</evidence>
<feature type="domain" description="VWFA" evidence="3">
    <location>
        <begin position="551"/>
        <end position="726"/>
    </location>
</feature>
<name>A0ABM3YSB8_PANGU</name>
<accession>A0ABM3YSB8</accession>
<dbReference type="CDD" id="cd01450">
    <property type="entry name" value="vWFA_subfamily_ECM"/>
    <property type="match status" value="4"/>
</dbReference>
<dbReference type="RefSeq" id="XP_060539005.1">
    <property type="nucleotide sequence ID" value="XM_060683022.1"/>
</dbReference>
<evidence type="ECO:0000313" key="4">
    <source>
        <dbReference type="Proteomes" id="UP001652622"/>
    </source>
</evidence>
<feature type="domain" description="VWFA" evidence="3">
    <location>
        <begin position="738"/>
        <end position="907"/>
    </location>
</feature>
<feature type="domain" description="VWFA" evidence="3">
    <location>
        <begin position="1115"/>
        <end position="1290"/>
    </location>
</feature>
<evidence type="ECO:0000256" key="2">
    <source>
        <dbReference type="SAM" id="MobiDB-lite"/>
    </source>
</evidence>
<feature type="domain" description="VWFA" evidence="3">
    <location>
        <begin position="1869"/>
        <end position="2008"/>
    </location>
</feature>
<evidence type="ECO:0000313" key="5">
    <source>
        <dbReference type="RefSeq" id="XP_060539005.1"/>
    </source>
</evidence>
<dbReference type="PANTHER" id="PTHR24020:SF20">
    <property type="entry name" value="PH DOMAIN-CONTAINING PROTEIN"/>
    <property type="match status" value="1"/>
</dbReference>
<dbReference type="Pfam" id="PF00092">
    <property type="entry name" value="VWA"/>
    <property type="match status" value="8"/>
</dbReference>
<feature type="region of interest" description="Disordered" evidence="2">
    <location>
        <begin position="1807"/>
        <end position="1829"/>
    </location>
</feature>
<feature type="domain" description="VWFA" evidence="3">
    <location>
        <begin position="925"/>
        <end position="1098"/>
    </location>
</feature>
<feature type="domain" description="VWFA" evidence="3">
    <location>
        <begin position="2078"/>
        <end position="2275"/>
    </location>
</feature>
<protein>
    <submittedName>
        <fullName evidence="5">Collagen alpha-6(VI) chain-like</fullName>
    </submittedName>
</protein>
<organism evidence="4 5">
    <name type="scientific">Pantherophis guttatus</name>
    <name type="common">Corn snake</name>
    <name type="synonym">Elaphe guttata</name>
    <dbReference type="NCBI Taxonomy" id="94885"/>
    <lineage>
        <taxon>Eukaryota</taxon>
        <taxon>Metazoa</taxon>
        <taxon>Chordata</taxon>
        <taxon>Craniata</taxon>
        <taxon>Vertebrata</taxon>
        <taxon>Euteleostomi</taxon>
        <taxon>Lepidosauria</taxon>
        <taxon>Squamata</taxon>
        <taxon>Bifurcata</taxon>
        <taxon>Unidentata</taxon>
        <taxon>Episquamata</taxon>
        <taxon>Toxicofera</taxon>
        <taxon>Serpentes</taxon>
        <taxon>Colubroidea</taxon>
        <taxon>Colubridae</taxon>
        <taxon>Colubrinae</taxon>
        <taxon>Pantherophis</taxon>
    </lineage>
</organism>
<sequence length="2313" mass="257139">MLLDHLALLEDMLFTIGTRRRRQLLAKPTLTLQTAVEEAQAAESLNRSTEEIQKLGSPLAARSGKTIHRLDPKVAAIRMKPRRVLFALKPKVDEQLDKLIQQGVLEPVDHAKQETPIVTPVKPDGFVRISADYKFPRPIDIIFLVSSSNTSFLHIKTFISTAVKFLPFGPNEYRIALAQYSDQVYSEFQLDTYKEKNPMLNHIKKKMVLRTGLLKTGSALYRIHEIDYWKPILGEERSKILIVITSQQSKDDIKEAGWLLQKAGVKIISIGVEKASIDELRLLATQPFYFFFPRIEDLSLFAQNISRIVVEAIHIGNTDINLLNMAAVNMYYKTVIEACHSDGVADLVFIVDSGSSQTNFEKMQLFLENLVSSLDVKEKCIRIGLVTFSTKPQVISSLQMTTDGIRVLQYIQGLSPKPGKANIGTAINFTRQKVFSASSGSRKAQGVEQIALLISHRPSEEDVRDAAKSLRRAGVTVFAIGIKEANITQLTQIVAYPPPRYVTQLSTFSQLLNKSLDFQKKIMTRIQEKLYMDTKRMELLKRGCVDMEEADIYFLIDGSSNLDYFDFMDLKLFLKEVIRLFTIGPNKVRIGVVQYAETSEVEFDLEEYGKINDILKAIDNIRQIGGTPPHTGAALTIIQSLFRKLQSQHSRTVPCHLIVLLDQISKDHVEEPAKRLRNEKINLYAIGVRHTNASQIYTIADSNNRAYFVNDFASLKYIKNDVVREICATEVCKEKKTDIVFLVDSSRSSGTEDFEKMKNFMRLLVDKSDVGPETVHIGVVQFSDKCQEEFQLNQHFTKSDINNAIGRMSLMGESTLTGDALQFVSNYFKPAKGARLYVKKVLILITNGEAQDEVKNHAEALREENIIIYSVGLFQANKMQLMEISGKPERVYYVEDFEVLKYFKNEIVFEICSSSDECRKIERLDIVFVIDGSGSIDPKEYDIMKDFMITLVKKSDVGYDRVQFGAVKYSAEPEIFFYLNQFNTKLAIIEAIQNDKPIGETTYTAKALHHSESLFSKKHGSRKHQNIPQVIIVITDGDSHDSADLEKVSKNLRARGIVIYAIGIERAKPDELLIMAGSEDRYFYVNRFEGLKNLYPRLSDNICGVSKPECGIPADLVFLIDGSNSISDSDFTKMKNFLQDVIHPFDTTHNVQIGIAQYSDRYQEEFSLNIFPRKSELENQIRHIRQMEGLQTYIGAALKKVKLYFTPEGGSRINEKIQQILLVITDGRSHDRVVQAAEDLRKKGVDIYAIGVGRIDHLQLSQIAGSSDRKYTVDNFSELKIIKKRLVDDICEQEDKTSCFMDIVVGIEVSSQNQGDHVFLGQPQLEFYLPQIISALTSLTSLSCNAGSQTQTSVALKIKNTDPSVASKFQIDSEKLINSLVGTTITNASHLTAEFLDSLWETFQIKSANRRKVLLIFSDGLDDRIETLKDKSEELKKKGLDALITVVLEGASNFNDLQFIEFGKGYGYKIQLNIGMRDIASQLFKYMSNIAERTCCCMYCKCIGEEGEPGEQGRYGMEGPQGFEGSPGHLGDEGAPGPRGLSGSDGDKGYSGCRGNRGPKGQRGIIGEKGSNGEKGFDGINGELGSPGLPGFKGEKGDPGNQGSPGVKGIHGECGKNGFQGDLGTPGINNNTAGPKGFKGRNGRQGERGPLGPTGDPGSKGTKGYQGKRGHQGFQGRNGAQGPRGFPGDQGFKGPQGEKGLQGVKGMKGNPGREGFPSVPGRMGPVGVPGKSGARGNKGEFGDAGMKGERGLPGLGGLRGDSGAIGYGKLGNKGIKGQKGFPGNVGQEGDVGNPGIPGEIGLRGMQGQKGPAGATGQKGALGKHGPLGRRGNKGFKGMASFSPCELIAYIRKHSSCYQGTAKCPAYATELVFALDISQDTTLQMFEQMKKIITETVNQTNIRENNCPVGARVAVVSYSSNTNYLIRFIDFQNKKKLLQELNRLSLQRTTNRRDIGGSMRFVARHLFKRTLQSANVRKVAVFFSNGESDHPSSVNTALLEYSALEIVPVILAFNNVPEINRAFLMDDSGQFQVITIPTGGDYSPFLKRFQLCTLCYDKCKPDAACERNRRTRPPWEYVDAAFILDSSSKINPDEFEKLKEFLSRALNHFDISSQPATSSVGDRIALVSHAVPALKPQTQVIPVKKEFDLVTFNTTQLMKKYIQEYVQQLDGQTAVGHAIQWTINHIFSHTPNPRKYKVIIIISVGGTSQWDKAMLKKVSLRAKCQGYAFLVVSVGQNYNSTELQELASYPLEQHVIQLGRIHKPELNYAIMFLKPFLYFLHNGFNSYPPSELRTKCHKMSTKKSRHVLKHHSHK</sequence>
<reference evidence="5" key="1">
    <citation type="submission" date="2025-08" db="UniProtKB">
        <authorList>
            <consortium name="RefSeq"/>
        </authorList>
    </citation>
    <scope>IDENTIFICATION</scope>
    <source>
        <tissue evidence="5">Blood</tissue>
    </source>
</reference>
<keyword evidence="1" id="KW-0130">Cell adhesion</keyword>
<dbReference type="InterPro" id="IPR008160">
    <property type="entry name" value="Collagen"/>
</dbReference>
<keyword evidence="4" id="KW-1185">Reference proteome</keyword>
<dbReference type="PROSITE" id="PS50234">
    <property type="entry name" value="VWFA"/>
    <property type="match status" value="8"/>
</dbReference>
<dbReference type="InterPro" id="IPR002035">
    <property type="entry name" value="VWF_A"/>
</dbReference>